<keyword evidence="3" id="KW-0004">4Fe-4S</keyword>
<keyword evidence="12" id="KW-1185">Reference proteome</keyword>
<dbReference type="CDD" id="cd10030">
    <property type="entry name" value="UDG-F4_TTUDGA_SPO1dp_like"/>
    <property type="match status" value="1"/>
</dbReference>
<dbReference type="NCBIfam" id="TIGR03915">
    <property type="entry name" value="SAM_7_link_chp"/>
    <property type="match status" value="1"/>
</dbReference>
<dbReference type="Proteomes" id="UP001596166">
    <property type="component" value="Unassembled WGS sequence"/>
</dbReference>
<dbReference type="InterPro" id="IPR025404">
    <property type="entry name" value="DUF4130"/>
</dbReference>
<comment type="similarity">
    <text evidence="1">Belongs to the uracil-DNA glycosylase (UDG) superfamily. Type 4 (UDGa) family.</text>
</comment>
<evidence type="ECO:0000256" key="5">
    <source>
        <dbReference type="ARBA" id="ARBA00022763"/>
    </source>
</evidence>
<dbReference type="PANTHER" id="PTHR33693:SF9">
    <property type="entry name" value="TYPE-4 URACIL-DNA GLYCOSYLASE"/>
    <property type="match status" value="1"/>
</dbReference>
<evidence type="ECO:0000256" key="3">
    <source>
        <dbReference type="ARBA" id="ARBA00022485"/>
    </source>
</evidence>
<sequence>MRTITLREGADLDGFRRAVRRLAAARTAPDEVLWSVGAPSLFGDDAAPASENGAPVFLPQAVGQLIEAVVCHSDPERYALLYRLVWRALNGERALLDQHADPLVHRLERLDKAVRRDIHKMHAFLRFRALSDPNGEERYVAWFEPDHHIVEAVAPFFVERFESMMWTILTPKGSLHWDRQRLMTGPPAERPDSWTDDRFAEGWQRYYESTFNPARVNPTAMRAEMPRKYWANMPETAAIPAMVRSAPARVQAMLEAEAAIPRRRMPEKAVAAMARQAPESLGDLNRLIQRSEPLVPGATQAVLGEGPEGAAIAIVGEQPGDQEDREGRPFVGPAGQLLTAALEEAGIDRGGLYLTNAVKHFKFVQRGKRRIHQSPTTGEVKHYRWWLMTELGFVRPRLVVALGATAALALSGRSVAVLRERGPMAFDGWNGFVTVHPSYLLRLPGDEERQRAQAEFVADLRRAAALA</sequence>
<dbReference type="SMART" id="SM00986">
    <property type="entry name" value="UDG"/>
    <property type="match status" value="1"/>
</dbReference>
<accession>A0ABW0G9K4</accession>
<dbReference type="InterPro" id="IPR023875">
    <property type="entry name" value="DNA_repair_put"/>
</dbReference>
<gene>
    <name evidence="11" type="ORF">ACFPMG_19290</name>
</gene>
<keyword evidence="6" id="KW-0378">Hydrolase</keyword>
<reference evidence="12" key="1">
    <citation type="journal article" date="2019" name="Int. J. Syst. Evol. Microbiol.">
        <title>The Global Catalogue of Microorganisms (GCM) 10K type strain sequencing project: providing services to taxonomists for standard genome sequencing and annotation.</title>
        <authorList>
            <consortium name="The Broad Institute Genomics Platform"/>
            <consortium name="The Broad Institute Genome Sequencing Center for Infectious Disease"/>
            <person name="Wu L."/>
            <person name="Ma J."/>
        </authorList>
    </citation>
    <scope>NUCLEOTIDE SEQUENCE [LARGE SCALE GENOMIC DNA]</scope>
    <source>
        <strain evidence="12">CCUG 58760</strain>
    </source>
</reference>
<feature type="domain" description="Uracil-DNA glycosylase-like" evidence="10">
    <location>
        <begin position="303"/>
        <end position="461"/>
    </location>
</feature>
<evidence type="ECO:0000313" key="11">
    <source>
        <dbReference type="EMBL" id="MFC5357159.1"/>
    </source>
</evidence>
<keyword evidence="7" id="KW-0408">Iron</keyword>
<dbReference type="InterPro" id="IPR051536">
    <property type="entry name" value="UDG_Type-4/5"/>
</dbReference>
<keyword evidence="5" id="KW-0227">DNA damage</keyword>
<dbReference type="InterPro" id="IPR005273">
    <property type="entry name" value="Ura-DNA_glyco_family4"/>
</dbReference>
<evidence type="ECO:0000256" key="8">
    <source>
        <dbReference type="ARBA" id="ARBA00023014"/>
    </source>
</evidence>
<dbReference type="Gene3D" id="3.40.470.10">
    <property type="entry name" value="Uracil-DNA glycosylase-like domain"/>
    <property type="match status" value="1"/>
</dbReference>
<dbReference type="NCBIfam" id="TIGR03914">
    <property type="entry name" value="UDG_fam_dom"/>
    <property type="match status" value="1"/>
</dbReference>
<proteinExistence type="inferred from homology"/>
<keyword evidence="4" id="KW-0479">Metal-binding</keyword>
<dbReference type="InterPro" id="IPR005122">
    <property type="entry name" value="Uracil-DNA_glycosylase-like"/>
</dbReference>
<dbReference type="SMART" id="SM00987">
    <property type="entry name" value="UreE_C"/>
    <property type="match status" value="1"/>
</dbReference>
<dbReference type="EMBL" id="JBHSLC010000040">
    <property type="protein sequence ID" value="MFC5357159.1"/>
    <property type="molecule type" value="Genomic_DNA"/>
</dbReference>
<dbReference type="RefSeq" id="WP_376996687.1">
    <property type="nucleotide sequence ID" value="NZ_JBHSLC010000040.1"/>
</dbReference>
<evidence type="ECO:0000256" key="1">
    <source>
        <dbReference type="ARBA" id="ARBA00006521"/>
    </source>
</evidence>
<keyword evidence="8" id="KW-0411">Iron-sulfur</keyword>
<evidence type="ECO:0000259" key="10">
    <source>
        <dbReference type="SMART" id="SM00986"/>
    </source>
</evidence>
<evidence type="ECO:0000256" key="6">
    <source>
        <dbReference type="ARBA" id="ARBA00022801"/>
    </source>
</evidence>
<dbReference type="PANTHER" id="PTHR33693">
    <property type="entry name" value="TYPE-5 URACIL-DNA GLYCOSYLASE"/>
    <property type="match status" value="1"/>
</dbReference>
<comment type="caution">
    <text evidence="11">The sequence shown here is derived from an EMBL/GenBank/DDBJ whole genome shotgun (WGS) entry which is preliminary data.</text>
</comment>
<dbReference type="SUPFAM" id="SSF52141">
    <property type="entry name" value="Uracil-DNA glycosylase-like"/>
    <property type="match status" value="1"/>
</dbReference>
<evidence type="ECO:0000256" key="9">
    <source>
        <dbReference type="ARBA" id="ARBA00023204"/>
    </source>
</evidence>
<evidence type="ECO:0000256" key="7">
    <source>
        <dbReference type="ARBA" id="ARBA00023004"/>
    </source>
</evidence>
<keyword evidence="9" id="KW-0234">DNA repair</keyword>
<evidence type="ECO:0000256" key="2">
    <source>
        <dbReference type="ARBA" id="ARBA00019403"/>
    </source>
</evidence>
<name>A0ABW0G9K4_9PROT</name>
<dbReference type="Pfam" id="PF03167">
    <property type="entry name" value="UDG"/>
    <property type="match status" value="1"/>
</dbReference>
<protein>
    <recommendedName>
        <fullName evidence="2">Type-4 uracil-DNA glycosylase</fullName>
    </recommendedName>
</protein>
<evidence type="ECO:0000313" key="12">
    <source>
        <dbReference type="Proteomes" id="UP001596166"/>
    </source>
</evidence>
<evidence type="ECO:0000256" key="4">
    <source>
        <dbReference type="ARBA" id="ARBA00022723"/>
    </source>
</evidence>
<organism evidence="11 12">
    <name type="scientific">Azospirillum himalayense</name>
    <dbReference type="NCBI Taxonomy" id="654847"/>
    <lineage>
        <taxon>Bacteria</taxon>
        <taxon>Pseudomonadati</taxon>
        <taxon>Pseudomonadota</taxon>
        <taxon>Alphaproteobacteria</taxon>
        <taxon>Rhodospirillales</taxon>
        <taxon>Azospirillaceae</taxon>
        <taxon>Azospirillum</taxon>
    </lineage>
</organism>
<dbReference type="Pfam" id="PF13566">
    <property type="entry name" value="DUF4130"/>
    <property type="match status" value="1"/>
</dbReference>
<dbReference type="InterPro" id="IPR036895">
    <property type="entry name" value="Uracil-DNA_glycosylase-like_sf"/>
</dbReference>